<feature type="domain" description="DUF2268" evidence="1">
    <location>
        <begin position="23"/>
        <end position="207"/>
    </location>
</feature>
<dbReference type="Proteomes" id="UP001246690">
    <property type="component" value="Chromosome"/>
</dbReference>
<evidence type="ECO:0000313" key="3">
    <source>
        <dbReference type="Proteomes" id="UP001246690"/>
    </source>
</evidence>
<reference evidence="2 3" key="1">
    <citation type="submission" date="2023-09" db="EMBL/GenBank/DDBJ databases">
        <title>Buttiauxella selenatireducens sp. nov., isolated from the rhizosphere of Cardamine hupingshanesis.</title>
        <authorList>
            <person name="Zhang S."/>
            <person name="Xu Z."/>
            <person name="Wang H."/>
            <person name="Guo Y."/>
        </authorList>
    </citation>
    <scope>NUCLEOTIDE SEQUENCE [LARGE SCALE GENOMIC DNA]</scope>
    <source>
        <strain evidence="2 3">R73</strain>
    </source>
</reference>
<dbReference type="InterPro" id="IPR018728">
    <property type="entry name" value="DUF2268"/>
</dbReference>
<keyword evidence="3" id="KW-1185">Reference proteome</keyword>
<evidence type="ECO:0000259" key="1">
    <source>
        <dbReference type="Pfam" id="PF10026"/>
    </source>
</evidence>
<dbReference type="GO" id="GO:0008233">
    <property type="term" value="F:peptidase activity"/>
    <property type="evidence" value="ECO:0007669"/>
    <property type="project" value="UniProtKB-KW"/>
</dbReference>
<keyword evidence="2" id="KW-0378">Hydrolase</keyword>
<dbReference type="RefSeq" id="WP_309874400.1">
    <property type="nucleotide sequence ID" value="NZ_CP133838.1"/>
</dbReference>
<protein>
    <submittedName>
        <fullName evidence="2">DUF2268 domain-containing putative Zn-dependent protease</fullName>
    </submittedName>
</protein>
<keyword evidence="2" id="KW-0645">Protease</keyword>
<dbReference type="EMBL" id="CP133838">
    <property type="protein sequence ID" value="WMY72472.1"/>
    <property type="molecule type" value="Genomic_DNA"/>
</dbReference>
<gene>
    <name evidence="2" type="ORF">RHD99_13345</name>
</gene>
<dbReference type="GO" id="GO:0006508">
    <property type="term" value="P:proteolysis"/>
    <property type="evidence" value="ECO:0007669"/>
    <property type="project" value="UniProtKB-KW"/>
</dbReference>
<organism evidence="2 3">
    <name type="scientific">Buttiauxella selenatireducens</name>
    <dbReference type="NCBI Taxonomy" id="3073902"/>
    <lineage>
        <taxon>Bacteria</taxon>
        <taxon>Pseudomonadati</taxon>
        <taxon>Pseudomonadota</taxon>
        <taxon>Gammaproteobacteria</taxon>
        <taxon>Enterobacterales</taxon>
        <taxon>Enterobacteriaceae</taxon>
        <taxon>Buttiauxella</taxon>
    </lineage>
</organism>
<name>A0ABY9S8U1_9ENTR</name>
<dbReference type="Pfam" id="PF10026">
    <property type="entry name" value="DUF2268"/>
    <property type="match status" value="1"/>
</dbReference>
<accession>A0ABY9S8U1</accession>
<sequence>MSHMILHILNAQEKLTAHREWLNTCLTEAYTRANMLMKLPSLDIIVKAGSHVIPEKGHLGYSPEPGVVYITVDPENSAFCSNYNESLERMFAHELHHAARWAGPGYGFSLGEAIVSEGLAGHFALELYGGEPEPWERLNAEEVQYVGLRLYENWDRTDYDHNAWFFGTGNLPRWLGYTAGFKLVSSYLQANPNQRASMLVSANAEEFRTFIQTQ</sequence>
<proteinExistence type="predicted"/>
<evidence type="ECO:0000313" key="2">
    <source>
        <dbReference type="EMBL" id="WMY72472.1"/>
    </source>
</evidence>